<reference evidence="5" key="1">
    <citation type="submission" date="2018-06" db="EMBL/GenBank/DDBJ databases">
        <authorList>
            <person name="Zhirakovskaya E."/>
        </authorList>
    </citation>
    <scope>NUCLEOTIDE SEQUENCE</scope>
</reference>
<dbReference type="Pfam" id="PF00990">
    <property type="entry name" value="GGDEF"/>
    <property type="match status" value="1"/>
</dbReference>
<dbReference type="AlphaFoldDB" id="A0A3B0W1Z8"/>
<sequence>MILRVKLNLLFIAILLFTNGGLAYLLSEKQKEIISNNINIQAEAISTLISQDAIQLITFNTPDLASNISTKLNTLNMLSKTKIYNTEGNNVLTIQRHVNLNANDLIKKQETLSYQGSTLGYVELFFSKESYDEAKDSLTVFLMQIFAIGLGLALLFALYLDNFFSKRISILNRALQKTSNEQNYSVRLPEKHSDEIGKSYQNFNQLVANTERLLKKQTNQEQLLLFQANHDTLTGLHNRLYITKNLKKLLTTENLNETHALCYFDLDKFKIINDTFGHPIGDQLLIKLSEQMEQFIKSIPHASIARIGGDEFILIVRNTDENSLLNTLKQLLTLIQSFRLDYQGQTLSIGASIGSILFKKPTENIHALFAAADTACYHAKHKGGNTISIFWLNSPELQLEKELVNWVQRIRNAITNHQLIVYLQPIIKSPNTEGINPSYESLVRLKEGNKIISPFAFIPILERFQMMPEVDFYMVQEVVNHLSNKPEFLNDVTHISINLSGTTLTIPDAAERIIQIIEQSKLPFHKFCFEITETTAVSNLKEAKAFINQLSQKGCLFSLDDFGTGMASFEYLYALPLNTLKIDGSFIKDIAEDPIKFEMVKSMQNIANLMNLETVAEYVENQAIIDKLNEIGVHHHQGYYYSKPKPIQAFMNPEQKQD</sequence>
<dbReference type="CDD" id="cd01949">
    <property type="entry name" value="GGDEF"/>
    <property type="match status" value="1"/>
</dbReference>
<dbReference type="InterPro" id="IPR000160">
    <property type="entry name" value="GGDEF_dom"/>
</dbReference>
<dbReference type="InterPro" id="IPR043128">
    <property type="entry name" value="Rev_trsase/Diguanyl_cyclase"/>
</dbReference>
<name>A0A3B0W1Z8_9ZZZZ</name>
<dbReference type="PANTHER" id="PTHR33121:SF23">
    <property type="entry name" value="CYCLIC DI-GMP PHOSPHODIESTERASE PDEB"/>
    <property type="match status" value="1"/>
</dbReference>
<keyword evidence="1" id="KW-0472">Membrane</keyword>
<dbReference type="InterPro" id="IPR001633">
    <property type="entry name" value="EAL_dom"/>
</dbReference>
<accession>A0A3B0W1Z8</accession>
<dbReference type="SMART" id="SM00267">
    <property type="entry name" value="GGDEF"/>
    <property type="match status" value="1"/>
</dbReference>
<evidence type="ECO:0000259" key="2">
    <source>
        <dbReference type="PROSITE" id="PS50883"/>
    </source>
</evidence>
<dbReference type="InterPro" id="IPR003660">
    <property type="entry name" value="HAMP_dom"/>
</dbReference>
<evidence type="ECO:0000259" key="3">
    <source>
        <dbReference type="PROSITE" id="PS50885"/>
    </source>
</evidence>
<dbReference type="Gene3D" id="3.20.20.450">
    <property type="entry name" value="EAL domain"/>
    <property type="match status" value="1"/>
</dbReference>
<dbReference type="SMART" id="SM00052">
    <property type="entry name" value="EAL"/>
    <property type="match status" value="1"/>
</dbReference>
<evidence type="ECO:0000313" key="5">
    <source>
        <dbReference type="EMBL" id="VAW46433.1"/>
    </source>
</evidence>
<evidence type="ECO:0000256" key="1">
    <source>
        <dbReference type="SAM" id="Phobius"/>
    </source>
</evidence>
<feature type="domain" description="HAMP" evidence="3">
    <location>
        <begin position="162"/>
        <end position="215"/>
    </location>
</feature>
<dbReference type="InterPro" id="IPR035919">
    <property type="entry name" value="EAL_sf"/>
</dbReference>
<dbReference type="PROSITE" id="PS50887">
    <property type="entry name" value="GGDEF"/>
    <property type="match status" value="1"/>
</dbReference>
<dbReference type="GO" id="GO:0071111">
    <property type="term" value="F:cyclic-guanylate-specific phosphodiesterase activity"/>
    <property type="evidence" value="ECO:0007669"/>
    <property type="project" value="InterPro"/>
</dbReference>
<feature type="domain" description="EAL" evidence="2">
    <location>
        <begin position="403"/>
        <end position="658"/>
    </location>
</feature>
<dbReference type="Gene3D" id="6.10.340.10">
    <property type="match status" value="1"/>
</dbReference>
<dbReference type="CDD" id="cd01948">
    <property type="entry name" value="EAL"/>
    <property type="match status" value="1"/>
</dbReference>
<gene>
    <name evidence="5" type="ORF">MNBD_GAMMA03-602</name>
</gene>
<keyword evidence="1" id="KW-1133">Transmembrane helix</keyword>
<dbReference type="SUPFAM" id="SSF55073">
    <property type="entry name" value="Nucleotide cyclase"/>
    <property type="match status" value="1"/>
</dbReference>
<keyword evidence="1" id="KW-0812">Transmembrane</keyword>
<dbReference type="InterPro" id="IPR050706">
    <property type="entry name" value="Cyclic-di-GMP_PDE-like"/>
</dbReference>
<protein>
    <submittedName>
        <fullName evidence="5">Diguanylate cyclase/phosphodiesterase (GGDEF &amp; EAL domains) with PAS/PAC sensor(S)</fullName>
    </submittedName>
</protein>
<dbReference type="Gene3D" id="3.30.70.270">
    <property type="match status" value="1"/>
</dbReference>
<feature type="transmembrane region" description="Helical" evidence="1">
    <location>
        <begin position="138"/>
        <end position="160"/>
    </location>
</feature>
<dbReference type="NCBIfam" id="TIGR00254">
    <property type="entry name" value="GGDEF"/>
    <property type="match status" value="1"/>
</dbReference>
<dbReference type="PANTHER" id="PTHR33121">
    <property type="entry name" value="CYCLIC DI-GMP PHOSPHODIESTERASE PDEF"/>
    <property type="match status" value="1"/>
</dbReference>
<dbReference type="Pfam" id="PF00563">
    <property type="entry name" value="EAL"/>
    <property type="match status" value="1"/>
</dbReference>
<evidence type="ECO:0000259" key="4">
    <source>
        <dbReference type="PROSITE" id="PS50887"/>
    </source>
</evidence>
<dbReference type="InterPro" id="IPR029787">
    <property type="entry name" value="Nucleotide_cyclase"/>
</dbReference>
<dbReference type="GO" id="GO:0016020">
    <property type="term" value="C:membrane"/>
    <property type="evidence" value="ECO:0007669"/>
    <property type="project" value="InterPro"/>
</dbReference>
<dbReference type="GO" id="GO:0007165">
    <property type="term" value="P:signal transduction"/>
    <property type="evidence" value="ECO:0007669"/>
    <property type="project" value="InterPro"/>
</dbReference>
<organism evidence="5">
    <name type="scientific">hydrothermal vent metagenome</name>
    <dbReference type="NCBI Taxonomy" id="652676"/>
    <lineage>
        <taxon>unclassified sequences</taxon>
        <taxon>metagenomes</taxon>
        <taxon>ecological metagenomes</taxon>
    </lineage>
</organism>
<dbReference type="PROSITE" id="PS50885">
    <property type="entry name" value="HAMP"/>
    <property type="match status" value="1"/>
</dbReference>
<dbReference type="SUPFAM" id="SSF141868">
    <property type="entry name" value="EAL domain-like"/>
    <property type="match status" value="1"/>
</dbReference>
<proteinExistence type="predicted"/>
<feature type="domain" description="GGDEF" evidence="4">
    <location>
        <begin position="257"/>
        <end position="392"/>
    </location>
</feature>
<dbReference type="CDD" id="cd06225">
    <property type="entry name" value="HAMP"/>
    <property type="match status" value="1"/>
</dbReference>
<dbReference type="PROSITE" id="PS50883">
    <property type="entry name" value="EAL"/>
    <property type="match status" value="1"/>
</dbReference>
<dbReference type="EMBL" id="UOFC01000100">
    <property type="protein sequence ID" value="VAW46433.1"/>
    <property type="molecule type" value="Genomic_DNA"/>
</dbReference>